<keyword evidence="2" id="KW-0223">Dioxygenase</keyword>
<evidence type="ECO:0000313" key="2">
    <source>
        <dbReference type="EMBL" id="KAJ7039900.1"/>
    </source>
</evidence>
<dbReference type="PANTHER" id="PTHR36437:SF2">
    <property type="entry name" value="GLYOXALASE_BLEOMYCIN RESISTANCE PROTEIN_DIOXYGENASE"/>
    <property type="match status" value="1"/>
</dbReference>
<dbReference type="SUPFAM" id="SSF54593">
    <property type="entry name" value="Glyoxalase/Bleomycin resistance protein/Dihydroxybiphenyl dioxygenase"/>
    <property type="match status" value="1"/>
</dbReference>
<dbReference type="InterPro" id="IPR029068">
    <property type="entry name" value="Glyas_Bleomycin-R_OHBP_Dase"/>
</dbReference>
<dbReference type="InterPro" id="IPR037523">
    <property type="entry name" value="VOC_core"/>
</dbReference>
<accession>A0AAD6T629</accession>
<proteinExistence type="predicted"/>
<dbReference type="Proteomes" id="UP001218188">
    <property type="component" value="Unassembled WGS sequence"/>
</dbReference>
<dbReference type="AlphaFoldDB" id="A0AAD6T629"/>
<feature type="domain" description="VOC" evidence="1">
    <location>
        <begin position="10"/>
        <end position="138"/>
    </location>
</feature>
<dbReference type="InterPro" id="IPR004360">
    <property type="entry name" value="Glyas_Fos-R_dOase_dom"/>
</dbReference>
<dbReference type="PANTHER" id="PTHR36437">
    <property type="entry name" value="GLYOXALASE/BLEOMYCIN RESISTANCE PROTEIN/DIOXYGENASE"/>
    <property type="match status" value="1"/>
</dbReference>
<reference evidence="2" key="1">
    <citation type="submission" date="2023-03" db="EMBL/GenBank/DDBJ databases">
        <title>Massive genome expansion in bonnet fungi (Mycena s.s.) driven by repeated elements and novel gene families across ecological guilds.</title>
        <authorList>
            <consortium name="Lawrence Berkeley National Laboratory"/>
            <person name="Harder C.B."/>
            <person name="Miyauchi S."/>
            <person name="Viragh M."/>
            <person name="Kuo A."/>
            <person name="Thoen E."/>
            <person name="Andreopoulos B."/>
            <person name="Lu D."/>
            <person name="Skrede I."/>
            <person name="Drula E."/>
            <person name="Henrissat B."/>
            <person name="Morin E."/>
            <person name="Kohler A."/>
            <person name="Barry K."/>
            <person name="LaButti K."/>
            <person name="Morin E."/>
            <person name="Salamov A."/>
            <person name="Lipzen A."/>
            <person name="Mereny Z."/>
            <person name="Hegedus B."/>
            <person name="Baldrian P."/>
            <person name="Stursova M."/>
            <person name="Weitz H."/>
            <person name="Taylor A."/>
            <person name="Grigoriev I.V."/>
            <person name="Nagy L.G."/>
            <person name="Martin F."/>
            <person name="Kauserud H."/>
        </authorList>
    </citation>
    <scope>NUCLEOTIDE SEQUENCE</scope>
    <source>
        <strain evidence="2">CBHHK200</strain>
    </source>
</reference>
<dbReference type="Gene3D" id="3.10.180.10">
    <property type="entry name" value="2,3-Dihydroxybiphenyl 1,2-Dioxygenase, domain 1"/>
    <property type="match status" value="1"/>
</dbReference>
<organism evidence="2 3">
    <name type="scientific">Mycena alexandri</name>
    <dbReference type="NCBI Taxonomy" id="1745969"/>
    <lineage>
        <taxon>Eukaryota</taxon>
        <taxon>Fungi</taxon>
        <taxon>Dikarya</taxon>
        <taxon>Basidiomycota</taxon>
        <taxon>Agaricomycotina</taxon>
        <taxon>Agaricomycetes</taxon>
        <taxon>Agaricomycetidae</taxon>
        <taxon>Agaricales</taxon>
        <taxon>Marasmiineae</taxon>
        <taxon>Mycenaceae</taxon>
        <taxon>Mycena</taxon>
    </lineage>
</organism>
<protein>
    <submittedName>
        <fullName evidence="2">Glyoxalase/Bleomycin resistance protein/Dihydroxybiphenyl dioxygenase</fullName>
    </submittedName>
</protein>
<name>A0AAD6T629_9AGAR</name>
<dbReference type="Pfam" id="PF00903">
    <property type="entry name" value="Glyoxalase"/>
    <property type="match status" value="1"/>
</dbReference>
<evidence type="ECO:0000313" key="3">
    <source>
        <dbReference type="Proteomes" id="UP001218188"/>
    </source>
</evidence>
<sequence length="154" mass="17289">MSPPLIRSDTLSMITVMCPNVAEALSFYVGALNFNIRCDEEINGQRLVVASPPNLTEFTPMCSLRFVEAKSKRDKAAVGNQAGDHVFLQVESDDWDTVYDRAKSMGIKILDKEPREEADYRAVTMVDPFGNRVNFIEKTTITIGKVYTKDIGYQ</sequence>
<dbReference type="EMBL" id="JARJCM010000025">
    <property type="protein sequence ID" value="KAJ7039900.1"/>
    <property type="molecule type" value="Genomic_DNA"/>
</dbReference>
<comment type="caution">
    <text evidence="2">The sequence shown here is derived from an EMBL/GenBank/DDBJ whole genome shotgun (WGS) entry which is preliminary data.</text>
</comment>
<dbReference type="PROSITE" id="PS51819">
    <property type="entry name" value="VOC"/>
    <property type="match status" value="1"/>
</dbReference>
<keyword evidence="3" id="KW-1185">Reference proteome</keyword>
<gene>
    <name evidence="2" type="ORF">C8F04DRAFT_1085269</name>
</gene>
<evidence type="ECO:0000259" key="1">
    <source>
        <dbReference type="PROSITE" id="PS51819"/>
    </source>
</evidence>
<keyword evidence="2" id="KW-0560">Oxidoreductase</keyword>
<dbReference type="GO" id="GO:0051213">
    <property type="term" value="F:dioxygenase activity"/>
    <property type="evidence" value="ECO:0007669"/>
    <property type="project" value="UniProtKB-KW"/>
</dbReference>